<keyword evidence="3" id="KW-1185">Reference proteome</keyword>
<evidence type="ECO:0000256" key="1">
    <source>
        <dbReference type="SAM" id="Phobius"/>
    </source>
</evidence>
<reference evidence="3" key="1">
    <citation type="submission" date="2016-10" db="EMBL/GenBank/DDBJ databases">
        <authorList>
            <person name="Varghese N."/>
            <person name="Submissions S."/>
        </authorList>
    </citation>
    <scope>NUCLEOTIDE SEQUENCE [LARGE SCALE GENOMIC DNA]</scope>
    <source>
        <strain evidence="3">SP</strain>
    </source>
</reference>
<keyword evidence="1" id="KW-0812">Transmembrane</keyword>
<keyword evidence="1" id="KW-1133">Transmembrane helix</keyword>
<protein>
    <submittedName>
        <fullName evidence="2">Uncharacterized protein</fullName>
    </submittedName>
</protein>
<evidence type="ECO:0000313" key="3">
    <source>
        <dbReference type="Proteomes" id="UP000198935"/>
    </source>
</evidence>
<evidence type="ECO:0000313" key="2">
    <source>
        <dbReference type="EMBL" id="SDZ58316.1"/>
    </source>
</evidence>
<name>A0A1H3U780_9BACI</name>
<dbReference type="EMBL" id="FNPI01000019">
    <property type="protein sequence ID" value="SDZ58316.1"/>
    <property type="molecule type" value="Genomic_DNA"/>
</dbReference>
<keyword evidence="1" id="KW-0472">Membrane</keyword>
<proteinExistence type="predicted"/>
<dbReference type="Proteomes" id="UP000198935">
    <property type="component" value="Unassembled WGS sequence"/>
</dbReference>
<accession>A0A1H3U780</accession>
<feature type="transmembrane region" description="Helical" evidence="1">
    <location>
        <begin position="9"/>
        <end position="26"/>
    </location>
</feature>
<organism evidence="2 3">
    <name type="scientific">Evansella caseinilytica</name>
    <dbReference type="NCBI Taxonomy" id="1503961"/>
    <lineage>
        <taxon>Bacteria</taxon>
        <taxon>Bacillati</taxon>
        <taxon>Bacillota</taxon>
        <taxon>Bacilli</taxon>
        <taxon>Bacillales</taxon>
        <taxon>Bacillaceae</taxon>
        <taxon>Evansella</taxon>
    </lineage>
</organism>
<gene>
    <name evidence="2" type="ORF">SAMN05421736_11928</name>
</gene>
<dbReference type="AlphaFoldDB" id="A0A1H3U780"/>
<dbReference type="STRING" id="1503961.SAMN05421736_11928"/>
<sequence>MKAKVTKGIVFVAVSSWLVILGYVIYQFS</sequence>